<proteinExistence type="predicted"/>
<dbReference type="AlphaFoldDB" id="A0A8S9TNT7"/>
<reference evidence="2" key="1">
    <citation type="submission" date="2020-03" db="EMBL/GenBank/DDBJ databases">
        <title>Hybrid Assembly of Korean Phytophthora infestans isolates.</title>
        <authorList>
            <person name="Prokchorchik M."/>
            <person name="Lee Y."/>
            <person name="Seo J."/>
            <person name="Cho J.-H."/>
            <person name="Park Y.-E."/>
            <person name="Jang D.-C."/>
            <person name="Im J.-S."/>
            <person name="Choi J.-G."/>
            <person name="Park H.-J."/>
            <person name="Lee G.-B."/>
            <person name="Lee Y.-G."/>
            <person name="Hong S.-Y."/>
            <person name="Cho K."/>
            <person name="Sohn K.H."/>
        </authorList>
    </citation>
    <scope>NUCLEOTIDE SEQUENCE</scope>
    <source>
        <strain evidence="2">KR_2_A2</strain>
    </source>
</reference>
<sequence length="83" mass="8792">MEARKSSLYADGDHAVPGTHCWEDGGGVGECFCDTGDEASADNSKDKLGSRSGNDSNGFYPPKTDVRIPARMVDGEVIVKQAN</sequence>
<dbReference type="EMBL" id="JAACNO010002868">
    <property type="protein sequence ID" value="KAF4130171.1"/>
    <property type="molecule type" value="Genomic_DNA"/>
</dbReference>
<protein>
    <submittedName>
        <fullName evidence="2">Uncharacterized protein</fullName>
    </submittedName>
</protein>
<evidence type="ECO:0000313" key="3">
    <source>
        <dbReference type="Proteomes" id="UP000704712"/>
    </source>
</evidence>
<name>A0A8S9TNT7_PHYIN</name>
<evidence type="ECO:0000256" key="1">
    <source>
        <dbReference type="SAM" id="MobiDB-lite"/>
    </source>
</evidence>
<evidence type="ECO:0000313" key="2">
    <source>
        <dbReference type="EMBL" id="KAF4130171.1"/>
    </source>
</evidence>
<dbReference type="Proteomes" id="UP000704712">
    <property type="component" value="Unassembled WGS sequence"/>
</dbReference>
<accession>A0A8S9TNT7</accession>
<organism evidence="2 3">
    <name type="scientific">Phytophthora infestans</name>
    <name type="common">Potato late blight agent</name>
    <name type="synonym">Botrytis infestans</name>
    <dbReference type="NCBI Taxonomy" id="4787"/>
    <lineage>
        <taxon>Eukaryota</taxon>
        <taxon>Sar</taxon>
        <taxon>Stramenopiles</taxon>
        <taxon>Oomycota</taxon>
        <taxon>Peronosporomycetes</taxon>
        <taxon>Peronosporales</taxon>
        <taxon>Peronosporaceae</taxon>
        <taxon>Phytophthora</taxon>
    </lineage>
</organism>
<feature type="region of interest" description="Disordered" evidence="1">
    <location>
        <begin position="33"/>
        <end position="65"/>
    </location>
</feature>
<gene>
    <name evidence="2" type="ORF">GN958_ATG20586</name>
</gene>
<comment type="caution">
    <text evidence="2">The sequence shown here is derived from an EMBL/GenBank/DDBJ whole genome shotgun (WGS) entry which is preliminary data.</text>
</comment>